<dbReference type="InterPro" id="IPR007053">
    <property type="entry name" value="LRAT_dom"/>
</dbReference>
<feature type="domain" description="LRAT" evidence="1">
    <location>
        <begin position="219"/>
        <end position="351"/>
    </location>
</feature>
<dbReference type="PANTHER" id="PTHR46137">
    <property type="entry name" value="OS05G0310600 PROTEIN"/>
    <property type="match status" value="1"/>
</dbReference>
<dbReference type="RefSeq" id="XP_019862395.1">
    <property type="nucleotide sequence ID" value="XM_020006836.1"/>
</dbReference>
<dbReference type="Pfam" id="PF04970">
    <property type="entry name" value="LRAT"/>
    <property type="match status" value="1"/>
</dbReference>
<reference evidence="2" key="2">
    <citation type="submission" date="2024-06" db="UniProtKB">
        <authorList>
            <consortium name="EnsemblMetazoa"/>
        </authorList>
    </citation>
    <scope>IDENTIFICATION</scope>
</reference>
<dbReference type="GeneID" id="109591018"/>
<dbReference type="PROSITE" id="PS51934">
    <property type="entry name" value="LRAT"/>
    <property type="match status" value="1"/>
</dbReference>
<keyword evidence="3" id="KW-1185">Reference proteome</keyword>
<evidence type="ECO:0000313" key="3">
    <source>
        <dbReference type="Proteomes" id="UP000007879"/>
    </source>
</evidence>
<dbReference type="KEGG" id="aqu:109591018"/>
<sequence length="390" mass="43852">MIDDQPSLLSFTKYLKPLVDWKPFALFLPGITQSDVKIIDKAKGNSIEALYKSWLQANPHGSWRDVITALKECDEMELVNNIERKVTDPTKGKTPSAIFRAHSVELTDSISTSILRTSNALHAEGLISLETKEDMDVTGVANYRKATTLINSIDRQLRASLDPKEYLIDICHVLINQKYRTLTDIATSILHELVPDNSANRVGYVSNAITGEEVKPGDHILSQRWFHTHHGIYIGEPDCEVIHFSGDETGSLEFKRSSPHCQIRKTTLDKFRDGNRLCLVAYNCSVGSKISSILHSAYCHTEKAMPLSETIELAKYFLNHPKEFGEYDIANNNSETFACFCKTSLMNVAAQLQPTRWIPLPAGSSVVNSQCDTYVEALEKYHRIRCQNTT</sequence>
<dbReference type="Gene3D" id="1.10.533.10">
    <property type="entry name" value="Death Domain, Fas"/>
    <property type="match status" value="1"/>
</dbReference>
<dbReference type="Gene3D" id="3.90.1720.10">
    <property type="entry name" value="endopeptidase domain like (from Nostoc punctiforme)"/>
    <property type="match status" value="1"/>
</dbReference>
<reference evidence="3" key="1">
    <citation type="journal article" date="2010" name="Nature">
        <title>The Amphimedon queenslandica genome and the evolution of animal complexity.</title>
        <authorList>
            <person name="Srivastava M."/>
            <person name="Simakov O."/>
            <person name="Chapman J."/>
            <person name="Fahey B."/>
            <person name="Gauthier M.E."/>
            <person name="Mitros T."/>
            <person name="Richards G.S."/>
            <person name="Conaco C."/>
            <person name="Dacre M."/>
            <person name="Hellsten U."/>
            <person name="Larroux C."/>
            <person name="Putnam N.H."/>
            <person name="Stanke M."/>
            <person name="Adamska M."/>
            <person name="Darling A."/>
            <person name="Degnan S.M."/>
            <person name="Oakley T.H."/>
            <person name="Plachetzki D.C."/>
            <person name="Zhai Y."/>
            <person name="Adamski M."/>
            <person name="Calcino A."/>
            <person name="Cummins S.F."/>
            <person name="Goodstein D.M."/>
            <person name="Harris C."/>
            <person name="Jackson D.J."/>
            <person name="Leys S.P."/>
            <person name="Shu S."/>
            <person name="Woodcroft B.J."/>
            <person name="Vervoort M."/>
            <person name="Kosik K.S."/>
            <person name="Manning G."/>
            <person name="Degnan B.M."/>
            <person name="Rokhsar D.S."/>
        </authorList>
    </citation>
    <scope>NUCLEOTIDE SEQUENCE [LARGE SCALE GENOMIC DNA]</scope>
</reference>
<dbReference type="AlphaFoldDB" id="A0AAN0JZP7"/>
<dbReference type="PANTHER" id="PTHR46137:SF3">
    <property type="entry name" value="OS05G0310600 PROTEIN"/>
    <property type="match status" value="1"/>
</dbReference>
<protein>
    <recommendedName>
        <fullName evidence="1">LRAT domain-containing protein</fullName>
    </recommendedName>
</protein>
<dbReference type="InterPro" id="IPR011029">
    <property type="entry name" value="DEATH-like_dom_sf"/>
</dbReference>
<evidence type="ECO:0000313" key="2">
    <source>
        <dbReference type="EnsemblMetazoa" id="XP_019862395.1"/>
    </source>
</evidence>
<accession>A0AAN0JZP7</accession>
<dbReference type="Proteomes" id="UP000007879">
    <property type="component" value="Unassembled WGS sequence"/>
</dbReference>
<dbReference type="EnsemblMetazoa" id="XM_020006836.1">
    <property type="protein sequence ID" value="XP_019862395.1"/>
    <property type="gene ID" value="LOC109591018"/>
</dbReference>
<evidence type="ECO:0000259" key="1">
    <source>
        <dbReference type="PROSITE" id="PS51934"/>
    </source>
</evidence>
<organism evidence="2 3">
    <name type="scientific">Amphimedon queenslandica</name>
    <name type="common">Sponge</name>
    <dbReference type="NCBI Taxonomy" id="400682"/>
    <lineage>
        <taxon>Eukaryota</taxon>
        <taxon>Metazoa</taxon>
        <taxon>Porifera</taxon>
        <taxon>Demospongiae</taxon>
        <taxon>Heteroscleromorpha</taxon>
        <taxon>Haplosclerida</taxon>
        <taxon>Niphatidae</taxon>
        <taxon>Amphimedon</taxon>
    </lineage>
</organism>
<name>A0AAN0JZP7_AMPQE</name>
<proteinExistence type="predicted"/>